<dbReference type="InterPro" id="IPR027417">
    <property type="entry name" value="P-loop_NTPase"/>
</dbReference>
<keyword evidence="2" id="KW-1185">Reference proteome</keyword>
<dbReference type="SUPFAM" id="SSF52540">
    <property type="entry name" value="P-loop containing nucleoside triphosphate hydrolases"/>
    <property type="match status" value="1"/>
</dbReference>
<dbReference type="AlphaFoldDB" id="A0A545ALB8"/>
<keyword evidence="1" id="KW-0418">Kinase</keyword>
<dbReference type="Proteomes" id="UP000317982">
    <property type="component" value="Unassembled WGS sequence"/>
</dbReference>
<gene>
    <name evidence="1" type="ORF">FL583_26200</name>
</gene>
<dbReference type="Gene3D" id="3.40.50.300">
    <property type="entry name" value="P-loop containing nucleotide triphosphate hydrolases"/>
    <property type="match status" value="1"/>
</dbReference>
<protein>
    <submittedName>
        <fullName evidence="1">Kinase</fullName>
    </submittedName>
</protein>
<organism evidence="1 2">
    <name type="scientific">Cryptosporangium phraense</name>
    <dbReference type="NCBI Taxonomy" id="2593070"/>
    <lineage>
        <taxon>Bacteria</taxon>
        <taxon>Bacillati</taxon>
        <taxon>Actinomycetota</taxon>
        <taxon>Actinomycetes</taxon>
        <taxon>Cryptosporangiales</taxon>
        <taxon>Cryptosporangiaceae</taxon>
        <taxon>Cryptosporangium</taxon>
    </lineage>
</organism>
<dbReference type="InParanoid" id="A0A545ALB8"/>
<dbReference type="OrthoDB" id="9781848at2"/>
<dbReference type="Pfam" id="PF13671">
    <property type="entry name" value="AAA_33"/>
    <property type="match status" value="1"/>
</dbReference>
<evidence type="ECO:0000313" key="2">
    <source>
        <dbReference type="Proteomes" id="UP000317982"/>
    </source>
</evidence>
<comment type="caution">
    <text evidence="1">The sequence shown here is derived from an EMBL/GenBank/DDBJ whole genome shotgun (WGS) entry which is preliminary data.</text>
</comment>
<dbReference type="RefSeq" id="WP_142707482.1">
    <property type="nucleotide sequence ID" value="NZ_VIRS01000020.1"/>
</dbReference>
<proteinExistence type="predicted"/>
<dbReference type="GO" id="GO:0016301">
    <property type="term" value="F:kinase activity"/>
    <property type="evidence" value="ECO:0007669"/>
    <property type="project" value="UniProtKB-KW"/>
</dbReference>
<evidence type="ECO:0000313" key="1">
    <source>
        <dbReference type="EMBL" id="TQS42081.1"/>
    </source>
</evidence>
<keyword evidence="1" id="KW-0808">Transferase</keyword>
<dbReference type="EMBL" id="VIRS01000020">
    <property type="protein sequence ID" value="TQS42081.1"/>
    <property type="molecule type" value="Genomic_DNA"/>
</dbReference>
<reference evidence="1 2" key="1">
    <citation type="submission" date="2019-07" db="EMBL/GenBank/DDBJ databases">
        <title>Cryptosporangium phraense sp. nov., isolated from plant litter.</title>
        <authorList>
            <person name="Suriyachadkun C."/>
        </authorList>
    </citation>
    <scope>NUCLEOTIDE SEQUENCE [LARGE SCALE GENOMIC DNA]</scope>
    <source>
        <strain evidence="1 2">A-T 5661</strain>
    </source>
</reference>
<name>A0A545ALB8_9ACTN</name>
<sequence>MTSPPVLVVLRGNSGSGKTSVARELRRRHGRGCALLEQDYLRRHLLRERDLDGGLAPLLIAETARTALTHGYAAILEGILHTHRYREALLALASHGRTTFYYFDVPLEETIRRHETKPSPDFTESDLRTWFTPHDVLGTPDEHLIPPTMTFEETVRFVATTSGLPQTTTNEDHLPFA</sequence>
<accession>A0A545ALB8</accession>